<dbReference type="Gene3D" id="3.40.50.10180">
    <property type="entry name" value="Glycerate kinase, MOFRL-like N-terminal domain"/>
    <property type="match status" value="1"/>
</dbReference>
<dbReference type="EMBL" id="SDHW01000001">
    <property type="protein sequence ID" value="RXK62504.1"/>
    <property type="molecule type" value="Genomic_DNA"/>
</dbReference>
<feature type="domain" description="MOFRL" evidence="1">
    <location>
        <begin position="321"/>
        <end position="426"/>
    </location>
</feature>
<dbReference type="Pfam" id="PF13660">
    <property type="entry name" value="DUF4147"/>
    <property type="match status" value="1"/>
</dbReference>
<dbReference type="InterPro" id="IPR037035">
    <property type="entry name" value="GK-like_C_sf"/>
</dbReference>
<dbReference type="Proteomes" id="UP000290204">
    <property type="component" value="Unassembled WGS sequence"/>
</dbReference>
<dbReference type="AlphaFoldDB" id="A0A4Q1CNU1"/>
<name>A0A4Q1CNU1_9BACT</name>
<dbReference type="GO" id="GO:0005737">
    <property type="term" value="C:cytoplasm"/>
    <property type="evidence" value="ECO:0007669"/>
    <property type="project" value="TreeGrafter"/>
</dbReference>
<reference evidence="3 4" key="1">
    <citation type="submission" date="2019-01" db="EMBL/GenBank/DDBJ databases">
        <title>Lacibacter sp. strain TTM-7.</title>
        <authorList>
            <person name="Chen W.-M."/>
        </authorList>
    </citation>
    <scope>NUCLEOTIDE SEQUENCE [LARGE SCALE GENOMIC DNA]</scope>
    <source>
        <strain evidence="3 4">TTM-7</strain>
    </source>
</reference>
<gene>
    <name evidence="3" type="ORF">ESA94_05750</name>
</gene>
<dbReference type="Gene3D" id="3.40.1480.10">
    <property type="entry name" value="MOFRL domain"/>
    <property type="match status" value="1"/>
</dbReference>
<keyword evidence="4" id="KW-1185">Reference proteome</keyword>
<dbReference type="InterPro" id="IPR038614">
    <property type="entry name" value="GK_N_sf"/>
</dbReference>
<dbReference type="Pfam" id="PF05161">
    <property type="entry name" value="MOFRL"/>
    <property type="match status" value="1"/>
</dbReference>
<evidence type="ECO:0000259" key="2">
    <source>
        <dbReference type="Pfam" id="PF13660"/>
    </source>
</evidence>
<evidence type="ECO:0000313" key="3">
    <source>
        <dbReference type="EMBL" id="RXK62504.1"/>
    </source>
</evidence>
<accession>A0A4Q1CNU1</accession>
<sequence>MQNRIHAEAIYRAAVDAVQPAALLPQYLQLKGNVLQAGNNTVPLAATNLYVIGAGKAAAAMAQATEQLLAEHIKAGLVTTKYKHAVPLKIIKCIEAAHPVPDENSSKAIEQTITFLQQTKPGDTILCLLSGGASALWADVPEGICLDELQQTFQLLLNSGAAIDEMNCVRRHLSKIKGGQLLRHAAHAHWHTFIISDVPGNKLETIASGPTTADASSFNDAWNIINQYNLEKTIPASVAQHLQKGIEGRITETIKPADALLEQSHHYIISSNETALNAAAKKATELGYTVFTFPASLQGEAADNAATIVHHATTYNGLKPACFIYGGETTVTVKGNGIGGRNQQLALCALQQLGANKQVTVLAAGTDGTDGPTDAAGAFADEAVLQQALQQQIQATVAIEQNDAYTFFKQTGGLFITGATQTNVMDLVIVLIH</sequence>
<proteinExistence type="predicted"/>
<dbReference type="RefSeq" id="WP_129129875.1">
    <property type="nucleotide sequence ID" value="NZ_SDHW01000001.1"/>
</dbReference>
<dbReference type="PANTHER" id="PTHR12227">
    <property type="entry name" value="GLYCERATE KINASE"/>
    <property type="match status" value="1"/>
</dbReference>
<organism evidence="3 4">
    <name type="scientific">Lacibacter luteus</name>
    <dbReference type="NCBI Taxonomy" id="2508719"/>
    <lineage>
        <taxon>Bacteria</taxon>
        <taxon>Pseudomonadati</taxon>
        <taxon>Bacteroidota</taxon>
        <taxon>Chitinophagia</taxon>
        <taxon>Chitinophagales</taxon>
        <taxon>Chitinophagaceae</taxon>
        <taxon>Lacibacter</taxon>
    </lineage>
</organism>
<dbReference type="OrthoDB" id="9766552at2"/>
<dbReference type="InterPro" id="IPR007835">
    <property type="entry name" value="MOFRL"/>
</dbReference>
<evidence type="ECO:0000259" key="1">
    <source>
        <dbReference type="Pfam" id="PF05161"/>
    </source>
</evidence>
<feature type="domain" description="MOFRL-associated" evidence="2">
    <location>
        <begin position="7"/>
        <end position="243"/>
    </location>
</feature>
<dbReference type="SUPFAM" id="SSF82544">
    <property type="entry name" value="GckA/TtuD-like"/>
    <property type="match status" value="1"/>
</dbReference>
<dbReference type="GO" id="GO:0008887">
    <property type="term" value="F:glycerate kinase activity"/>
    <property type="evidence" value="ECO:0007669"/>
    <property type="project" value="InterPro"/>
</dbReference>
<dbReference type="PANTHER" id="PTHR12227:SF0">
    <property type="entry name" value="GLYCERATE KINASE"/>
    <property type="match status" value="1"/>
</dbReference>
<protein>
    <submittedName>
        <fullName evidence="3">DUF4147 domain-containing protein</fullName>
    </submittedName>
</protein>
<comment type="caution">
    <text evidence="3">The sequence shown here is derived from an EMBL/GenBank/DDBJ whole genome shotgun (WGS) entry which is preliminary data.</text>
</comment>
<dbReference type="InterPro" id="IPR039760">
    <property type="entry name" value="MOFRL_protein"/>
</dbReference>
<evidence type="ECO:0000313" key="4">
    <source>
        <dbReference type="Proteomes" id="UP000290204"/>
    </source>
</evidence>
<dbReference type="InterPro" id="IPR025286">
    <property type="entry name" value="MOFRL_assoc_dom"/>
</dbReference>